<keyword evidence="4" id="KW-1185">Reference proteome</keyword>
<dbReference type="Pfam" id="PF00534">
    <property type="entry name" value="Glycos_transf_1"/>
    <property type="match status" value="1"/>
</dbReference>
<dbReference type="Gene3D" id="1.25.40.10">
    <property type="entry name" value="Tetratricopeptide repeat domain"/>
    <property type="match status" value="1"/>
</dbReference>
<evidence type="ECO:0000313" key="4">
    <source>
        <dbReference type="Proteomes" id="UP000009315"/>
    </source>
</evidence>
<dbReference type="InterPro" id="IPR011990">
    <property type="entry name" value="TPR-like_helical_dom_sf"/>
</dbReference>
<comment type="caution">
    <text evidence="3">The sequence shown here is derived from an EMBL/GenBank/DDBJ whole genome shotgun (WGS) entry which is preliminary data.</text>
</comment>
<evidence type="ECO:0000313" key="3">
    <source>
        <dbReference type="EMBL" id="CCO07381.1"/>
    </source>
</evidence>
<feature type="domain" description="Glycosyl transferase family 1" evidence="2">
    <location>
        <begin position="257"/>
        <end position="346"/>
    </location>
</feature>
<evidence type="ECO:0000256" key="1">
    <source>
        <dbReference type="ARBA" id="ARBA00022679"/>
    </source>
</evidence>
<sequence>MYLVDQLRSSEYLSRLERLKLIPGQTLVKKAGAVRADKLHVVYLLGHVSVCGGVKIILEHANRLVQHGVRVTLLSHFPRPDWFELRADYRRVPFGLDLARGIPFDCDVVVATYWDQLGACVEACVAPVVYFEQGDFHLWDWPKVNPELQEIIHHFYRLPAHIITCSVTGARKIKEVFGREATVFYNALNSEVFFPKSQPPADRIVLGVGRDTTPFKRLPDIGEACRLVQEQGYPVEFRWVTPYPPVRPVGTIVLNPSQAELGNVYRQAWVYVCASEYETFPLPPLEAMACGTPVITTPNDGVKAYAVEGENCLFYETGNTRQLAATIIRLLEQPDLYNKLQAGGYQTAKQFSWQQVIPQLKAYYAKVAGYQPVLINQPSEWEELRPSELTAAEQQAVAQALGGTTADQVYLPFVYKLPEFTVVRWQPVFYRKKGSSGRAEFLYGLFKAGSLAEHPYSLALEQIQLQNHRQALARFKSYLDKTNNHREAAVLIRWLAWCLLKLERYSDAHRLMHKGMQLYPDFADFYYLYALFFRHRGFAAELQTMQNTLRVLGDGAGYPEYIKDIAALTL</sequence>
<dbReference type="Proteomes" id="UP000009315">
    <property type="component" value="Unassembled WGS sequence"/>
</dbReference>
<organism evidence="3 4">
    <name type="scientific">Desulforamulus hydrothermalis Lam5 = DSM 18033</name>
    <dbReference type="NCBI Taxonomy" id="1121428"/>
    <lineage>
        <taxon>Bacteria</taxon>
        <taxon>Bacillati</taxon>
        <taxon>Bacillota</taxon>
        <taxon>Clostridia</taxon>
        <taxon>Eubacteriales</taxon>
        <taxon>Peptococcaceae</taxon>
        <taxon>Desulforamulus</taxon>
    </lineage>
</organism>
<name>K8EFD2_9FIRM</name>
<dbReference type="Gene3D" id="3.40.50.2000">
    <property type="entry name" value="Glycogen Phosphorylase B"/>
    <property type="match status" value="2"/>
</dbReference>
<dbReference type="SUPFAM" id="SSF48452">
    <property type="entry name" value="TPR-like"/>
    <property type="match status" value="1"/>
</dbReference>
<dbReference type="EMBL" id="CAOS01000003">
    <property type="protein sequence ID" value="CCO07381.1"/>
    <property type="molecule type" value="Genomic_DNA"/>
</dbReference>
<protein>
    <submittedName>
        <fullName evidence="3">Glycosyl transferase, group 1</fullName>
    </submittedName>
</protein>
<dbReference type="CDD" id="cd03801">
    <property type="entry name" value="GT4_PimA-like"/>
    <property type="match status" value="1"/>
</dbReference>
<dbReference type="PANTHER" id="PTHR46401">
    <property type="entry name" value="GLYCOSYLTRANSFERASE WBBK-RELATED"/>
    <property type="match status" value="1"/>
</dbReference>
<dbReference type="AlphaFoldDB" id="K8EFD2"/>
<dbReference type="PANTHER" id="PTHR46401:SF2">
    <property type="entry name" value="GLYCOSYLTRANSFERASE WBBK-RELATED"/>
    <property type="match status" value="1"/>
</dbReference>
<dbReference type="SUPFAM" id="SSF53756">
    <property type="entry name" value="UDP-Glycosyltransferase/glycogen phosphorylase"/>
    <property type="match status" value="1"/>
</dbReference>
<dbReference type="STRING" id="1121428.DESHY_110325"/>
<dbReference type="InterPro" id="IPR001296">
    <property type="entry name" value="Glyco_trans_1"/>
</dbReference>
<accession>K8EFD2</accession>
<dbReference type="GO" id="GO:0016757">
    <property type="term" value="F:glycosyltransferase activity"/>
    <property type="evidence" value="ECO:0007669"/>
    <property type="project" value="InterPro"/>
</dbReference>
<gene>
    <name evidence="3" type="ORF">DESHY_110325</name>
</gene>
<dbReference type="RefSeq" id="WP_008410227.1">
    <property type="nucleotide sequence ID" value="NZ_CAOS01000003.1"/>
</dbReference>
<proteinExistence type="predicted"/>
<dbReference type="GO" id="GO:0009103">
    <property type="term" value="P:lipopolysaccharide biosynthetic process"/>
    <property type="evidence" value="ECO:0007669"/>
    <property type="project" value="TreeGrafter"/>
</dbReference>
<reference evidence="3 4" key="1">
    <citation type="journal article" date="2013" name="Genome Announc.">
        <title>Genome Sequence of the Sulfate-Reducing Bacterium Desulfotomaculum hydrothermale Lam5(T).</title>
        <authorList>
            <person name="Amin O."/>
            <person name="Fardeau M.L."/>
            <person name="Valette O."/>
            <person name="Hirschler-Rea A."/>
            <person name="Barbe V."/>
            <person name="Medigue C."/>
            <person name="Vacherie B."/>
            <person name="Ollivier B."/>
            <person name="Bertin P.N."/>
            <person name="Dolla A."/>
        </authorList>
    </citation>
    <scope>NUCLEOTIDE SEQUENCE [LARGE SCALE GENOMIC DNA]</scope>
    <source>
        <strain evidence="4">Lam5 / DSM 18033</strain>
    </source>
</reference>
<keyword evidence="1 3" id="KW-0808">Transferase</keyword>
<evidence type="ECO:0000259" key="2">
    <source>
        <dbReference type="Pfam" id="PF00534"/>
    </source>
</evidence>
<dbReference type="OrthoDB" id="9797829at2"/>
<dbReference type="eggNOG" id="COG0438">
    <property type="taxonomic scope" value="Bacteria"/>
</dbReference>